<comment type="caution">
    <text evidence="15">The sequence shown here is derived from an EMBL/GenBank/DDBJ whole genome shotgun (WGS) entry which is preliminary data.</text>
</comment>
<dbReference type="NCBIfam" id="NF001390">
    <property type="entry name" value="PRK00281.1-4"/>
    <property type="match status" value="1"/>
</dbReference>
<dbReference type="GO" id="GO:0008360">
    <property type="term" value="P:regulation of cell shape"/>
    <property type="evidence" value="ECO:0007669"/>
    <property type="project" value="UniProtKB-KW"/>
</dbReference>
<feature type="transmembrane region" description="Helical" evidence="14">
    <location>
        <begin position="109"/>
        <end position="130"/>
    </location>
</feature>
<dbReference type="OrthoDB" id="9808289at2"/>
<dbReference type="NCBIfam" id="NF001389">
    <property type="entry name" value="PRK00281.1-2"/>
    <property type="match status" value="1"/>
</dbReference>
<dbReference type="EC" id="3.6.1.27" evidence="3 14"/>
<evidence type="ECO:0000256" key="1">
    <source>
        <dbReference type="ARBA" id="ARBA00004651"/>
    </source>
</evidence>
<comment type="catalytic activity">
    <reaction evidence="13 14">
        <text>di-trans,octa-cis-undecaprenyl diphosphate + H2O = di-trans,octa-cis-undecaprenyl phosphate + phosphate + H(+)</text>
        <dbReference type="Rhea" id="RHEA:28094"/>
        <dbReference type="ChEBI" id="CHEBI:15377"/>
        <dbReference type="ChEBI" id="CHEBI:15378"/>
        <dbReference type="ChEBI" id="CHEBI:43474"/>
        <dbReference type="ChEBI" id="CHEBI:58405"/>
        <dbReference type="ChEBI" id="CHEBI:60392"/>
        <dbReference type="EC" id="3.6.1.27"/>
    </reaction>
</comment>
<comment type="subcellular location">
    <subcellularLocation>
        <location evidence="1 14">Cell membrane</location>
        <topology evidence="1 14">Multi-pass membrane protein</topology>
    </subcellularLocation>
</comment>
<name>A0A502FIG3_9PROT</name>
<feature type="transmembrane region" description="Helical" evidence="14">
    <location>
        <begin position="84"/>
        <end position="102"/>
    </location>
</feature>
<comment type="function">
    <text evidence="14">Catalyzes the dephosphorylation of undecaprenyl diphosphate (UPP). Confers resistance to bacitracin.</text>
</comment>
<dbReference type="NCBIfam" id="TIGR00753">
    <property type="entry name" value="undec_PP_bacA"/>
    <property type="match status" value="1"/>
</dbReference>
<keyword evidence="14" id="KW-0961">Cell wall biogenesis/degradation</keyword>
<feature type="transmembrane region" description="Helical" evidence="14">
    <location>
        <begin position="251"/>
        <end position="271"/>
    </location>
</feature>
<feature type="transmembrane region" description="Helical" evidence="14">
    <location>
        <begin position="218"/>
        <end position="239"/>
    </location>
</feature>
<dbReference type="InterPro" id="IPR003824">
    <property type="entry name" value="UppP"/>
</dbReference>
<dbReference type="AlphaFoldDB" id="A0A502FIG3"/>
<evidence type="ECO:0000256" key="6">
    <source>
        <dbReference type="ARBA" id="ARBA00022692"/>
    </source>
</evidence>
<comment type="miscellaneous">
    <text evidence="14">Bacitracin is thought to be involved in the inhibition of peptidoglycan synthesis by sequestering undecaprenyl diphosphate, thereby reducing the pool of lipid carrier available.</text>
</comment>
<dbReference type="RefSeq" id="WP_140885875.1">
    <property type="nucleotide sequence ID" value="NZ_RCZP01000030.1"/>
</dbReference>
<dbReference type="Proteomes" id="UP000317078">
    <property type="component" value="Unassembled WGS sequence"/>
</dbReference>
<keyword evidence="14" id="KW-0573">Peptidoglycan synthesis</keyword>
<accession>A0A502FIG3</accession>
<dbReference type="GO" id="GO:0050380">
    <property type="term" value="F:undecaprenyl-diphosphatase activity"/>
    <property type="evidence" value="ECO:0007669"/>
    <property type="project" value="UniProtKB-UniRule"/>
</dbReference>
<reference evidence="15 16" key="1">
    <citation type="journal article" date="2019" name="Environ. Microbiol.">
        <title>Species interactions and distinct microbial communities in high Arctic permafrost affected cryosols are associated with the CH4 and CO2 gas fluxes.</title>
        <authorList>
            <person name="Altshuler I."/>
            <person name="Hamel J."/>
            <person name="Turney S."/>
            <person name="Magnuson E."/>
            <person name="Levesque R."/>
            <person name="Greer C."/>
            <person name="Whyte L.G."/>
        </authorList>
    </citation>
    <scope>NUCLEOTIDE SEQUENCE [LARGE SCALE GENOMIC DNA]</scope>
    <source>
        <strain evidence="15 16">S9.3B</strain>
    </source>
</reference>
<comment type="similarity">
    <text evidence="2 14">Belongs to the UppP family.</text>
</comment>
<keyword evidence="9 14" id="KW-0472">Membrane</keyword>
<evidence type="ECO:0000256" key="13">
    <source>
        <dbReference type="ARBA" id="ARBA00047594"/>
    </source>
</evidence>
<keyword evidence="6 14" id="KW-0812">Transmembrane</keyword>
<gene>
    <name evidence="14" type="primary">uppP</name>
    <name evidence="15" type="ORF">EAH89_21955</name>
</gene>
<evidence type="ECO:0000256" key="4">
    <source>
        <dbReference type="ARBA" id="ARBA00021581"/>
    </source>
</evidence>
<evidence type="ECO:0000256" key="11">
    <source>
        <dbReference type="ARBA" id="ARBA00032707"/>
    </source>
</evidence>
<evidence type="ECO:0000313" key="15">
    <source>
        <dbReference type="EMBL" id="TPG49225.1"/>
    </source>
</evidence>
<organism evidence="15 16">
    <name type="scientific">Muricoccus nepalensis</name>
    <dbReference type="NCBI Taxonomy" id="1854500"/>
    <lineage>
        <taxon>Bacteria</taxon>
        <taxon>Pseudomonadati</taxon>
        <taxon>Pseudomonadota</taxon>
        <taxon>Alphaproteobacteria</taxon>
        <taxon>Acetobacterales</taxon>
        <taxon>Roseomonadaceae</taxon>
        <taxon>Muricoccus</taxon>
    </lineage>
</organism>
<feature type="transmembrane region" description="Helical" evidence="14">
    <location>
        <begin position="185"/>
        <end position="206"/>
    </location>
</feature>
<dbReference type="EMBL" id="RCZP01000030">
    <property type="protein sequence ID" value="TPG49225.1"/>
    <property type="molecule type" value="Genomic_DNA"/>
</dbReference>
<evidence type="ECO:0000256" key="8">
    <source>
        <dbReference type="ARBA" id="ARBA00022989"/>
    </source>
</evidence>
<keyword evidence="5 14" id="KW-1003">Cell membrane</keyword>
<dbReference type="GO" id="GO:0071555">
    <property type="term" value="P:cell wall organization"/>
    <property type="evidence" value="ECO:0007669"/>
    <property type="project" value="UniProtKB-KW"/>
</dbReference>
<protein>
    <recommendedName>
        <fullName evidence="4 14">Undecaprenyl-diphosphatase</fullName>
        <ecNumber evidence="3 14">3.6.1.27</ecNumber>
    </recommendedName>
    <alternativeName>
        <fullName evidence="12 14">Bacitracin resistance protein</fullName>
    </alternativeName>
    <alternativeName>
        <fullName evidence="11 14">Undecaprenyl pyrophosphate phosphatase</fullName>
    </alternativeName>
</protein>
<evidence type="ECO:0000256" key="12">
    <source>
        <dbReference type="ARBA" id="ARBA00032932"/>
    </source>
</evidence>
<evidence type="ECO:0000313" key="16">
    <source>
        <dbReference type="Proteomes" id="UP000317078"/>
    </source>
</evidence>
<keyword evidence="8 14" id="KW-1133">Transmembrane helix</keyword>
<evidence type="ECO:0000256" key="10">
    <source>
        <dbReference type="ARBA" id="ARBA00023251"/>
    </source>
</evidence>
<dbReference type="GO" id="GO:0046677">
    <property type="term" value="P:response to antibiotic"/>
    <property type="evidence" value="ECO:0007669"/>
    <property type="project" value="UniProtKB-UniRule"/>
</dbReference>
<dbReference type="PANTHER" id="PTHR30622">
    <property type="entry name" value="UNDECAPRENYL-DIPHOSPHATASE"/>
    <property type="match status" value="1"/>
</dbReference>
<keyword evidence="10 14" id="KW-0046">Antibiotic resistance</keyword>
<evidence type="ECO:0000256" key="9">
    <source>
        <dbReference type="ARBA" id="ARBA00023136"/>
    </source>
</evidence>
<dbReference type="Pfam" id="PF02673">
    <property type="entry name" value="BacA"/>
    <property type="match status" value="1"/>
</dbReference>
<feature type="transmembrane region" description="Helical" evidence="14">
    <location>
        <begin position="150"/>
        <end position="178"/>
    </location>
</feature>
<dbReference type="GO" id="GO:0005886">
    <property type="term" value="C:plasma membrane"/>
    <property type="evidence" value="ECO:0007669"/>
    <property type="project" value="UniProtKB-SubCell"/>
</dbReference>
<evidence type="ECO:0000256" key="3">
    <source>
        <dbReference type="ARBA" id="ARBA00012374"/>
    </source>
</evidence>
<sequence>MDIAGFLSALLMGAVEGLTEFLPISSTGHLILLRELIGFQGPPGNVFEIAIQLGAILAVVVVYWDDLWRIAGGMWRPGTVERYAATNILLAFLPALFIGALLHGPINRLLFNPWVVAVALILGGVAIILIERKRHTPTITSIPEIGPVAALLIGFGQVLAMVPGTSRSGATIIAALLLGVERRAAAEFSFLLAIPTMLAATVYSLWKARHDLDLSGLGQIGVGFAVAFVVALVVVRTVLASISRIGFTPFGWYRIVLGVVIIAWLSLRGAVSS</sequence>
<evidence type="ECO:0000256" key="7">
    <source>
        <dbReference type="ARBA" id="ARBA00022801"/>
    </source>
</evidence>
<keyword evidence="14" id="KW-0133">Cell shape</keyword>
<evidence type="ECO:0000256" key="14">
    <source>
        <dbReference type="HAMAP-Rule" id="MF_01006"/>
    </source>
</evidence>
<dbReference type="PANTHER" id="PTHR30622:SF3">
    <property type="entry name" value="UNDECAPRENYL-DIPHOSPHATASE"/>
    <property type="match status" value="1"/>
</dbReference>
<proteinExistence type="inferred from homology"/>
<dbReference type="GO" id="GO:0009252">
    <property type="term" value="P:peptidoglycan biosynthetic process"/>
    <property type="evidence" value="ECO:0007669"/>
    <property type="project" value="UniProtKB-KW"/>
</dbReference>
<feature type="transmembrane region" description="Helical" evidence="14">
    <location>
        <begin position="45"/>
        <end position="64"/>
    </location>
</feature>
<evidence type="ECO:0000256" key="2">
    <source>
        <dbReference type="ARBA" id="ARBA00010621"/>
    </source>
</evidence>
<keyword evidence="16" id="KW-1185">Reference proteome</keyword>
<keyword evidence="7 14" id="KW-0378">Hydrolase</keyword>
<dbReference type="HAMAP" id="MF_01006">
    <property type="entry name" value="Undec_diphosphatase"/>
    <property type="match status" value="1"/>
</dbReference>
<evidence type="ECO:0000256" key="5">
    <source>
        <dbReference type="ARBA" id="ARBA00022475"/>
    </source>
</evidence>